<dbReference type="Proteomes" id="UP001138672">
    <property type="component" value="Unassembled WGS sequence"/>
</dbReference>
<dbReference type="EMBL" id="JAGGJQ010000001">
    <property type="protein sequence ID" value="MBP1838635.1"/>
    <property type="molecule type" value="Genomic_DNA"/>
</dbReference>
<gene>
    <name evidence="1" type="ORF">J2Z56_000531</name>
    <name evidence="2" type="ORF">J2Z57_001581</name>
</gene>
<dbReference type="SUPFAM" id="SSF47598">
    <property type="entry name" value="Ribbon-helix-helix"/>
    <property type="match status" value="1"/>
</dbReference>
<accession>A0A9X0YH37</accession>
<evidence type="ECO:0000313" key="3">
    <source>
        <dbReference type="Proteomes" id="UP001138672"/>
    </source>
</evidence>
<dbReference type="EMBL" id="JAUSUU010000004">
    <property type="protein sequence ID" value="MDQ0335135.1"/>
    <property type="molecule type" value="Genomic_DNA"/>
</dbReference>
<dbReference type="InterPro" id="IPR010985">
    <property type="entry name" value="Ribbon_hlx_hlx"/>
</dbReference>
<name>A0A9X0YH37_9FLAO</name>
<sequence>MEKDNISDLLNKVKANENSKTMQKVTPVNTRKGEEIQFSFYLSKQLLKKVKLKAIKEDTSLKNIMNKALEQYLKT</sequence>
<protein>
    <submittedName>
        <fullName evidence="1">HicB family RNase H-like nuclease</fullName>
    </submittedName>
</protein>
<organism evidence="1 3">
    <name type="scientific">Formosa algae</name>
    <dbReference type="NCBI Taxonomy" id="225843"/>
    <lineage>
        <taxon>Bacteria</taxon>
        <taxon>Pseudomonadati</taxon>
        <taxon>Bacteroidota</taxon>
        <taxon>Flavobacteriia</taxon>
        <taxon>Flavobacteriales</taxon>
        <taxon>Flavobacteriaceae</taxon>
        <taxon>Formosa</taxon>
    </lineage>
</organism>
<dbReference type="AlphaFoldDB" id="A0A9X0YH37"/>
<reference evidence="1" key="1">
    <citation type="submission" date="2021-03" db="EMBL/GenBank/DDBJ databases">
        <title>Genomic Encyclopedia of Type Strains, Phase IV (KMG-IV): sequencing the most valuable type-strain genomes for metagenomic binning, comparative biology and taxonomic classification.</title>
        <authorList>
            <person name="Goeker M."/>
        </authorList>
    </citation>
    <scope>NUCLEOTIDE SEQUENCE</scope>
    <source>
        <strain evidence="1">DSM 15523</strain>
        <strain evidence="2 4">DSM 16476</strain>
    </source>
</reference>
<dbReference type="InterPro" id="IPR013321">
    <property type="entry name" value="Arc_rbn_hlx_hlx"/>
</dbReference>
<dbReference type="Proteomes" id="UP001231587">
    <property type="component" value="Unassembled WGS sequence"/>
</dbReference>
<evidence type="ECO:0000313" key="1">
    <source>
        <dbReference type="EMBL" id="MBP1838635.1"/>
    </source>
</evidence>
<dbReference type="GO" id="GO:0006355">
    <property type="term" value="P:regulation of DNA-templated transcription"/>
    <property type="evidence" value="ECO:0007669"/>
    <property type="project" value="InterPro"/>
</dbReference>
<evidence type="ECO:0000313" key="4">
    <source>
        <dbReference type="Proteomes" id="UP001231587"/>
    </source>
</evidence>
<dbReference type="Gene3D" id="1.10.1220.10">
    <property type="entry name" value="Met repressor-like"/>
    <property type="match status" value="1"/>
</dbReference>
<dbReference type="RefSeq" id="WP_057781559.1">
    <property type="nucleotide sequence ID" value="NZ_JAGGJQ010000001.1"/>
</dbReference>
<comment type="caution">
    <text evidence="1">The sequence shown here is derived from an EMBL/GenBank/DDBJ whole genome shotgun (WGS) entry which is preliminary data.</text>
</comment>
<evidence type="ECO:0000313" key="2">
    <source>
        <dbReference type="EMBL" id="MDQ0335135.1"/>
    </source>
</evidence>
<keyword evidence="4" id="KW-1185">Reference proteome</keyword>
<proteinExistence type="predicted"/>